<dbReference type="InterPro" id="IPR036872">
    <property type="entry name" value="CH_dom_sf"/>
</dbReference>
<evidence type="ECO:0000313" key="2">
    <source>
        <dbReference type="EMBL" id="JAV30768.1"/>
    </source>
</evidence>
<keyword evidence="2" id="KW-0969">Cilium</keyword>
<dbReference type="InterPro" id="IPR001715">
    <property type="entry name" value="CH_dom"/>
</dbReference>
<dbReference type="InterPro" id="IPR010441">
    <property type="entry name" value="CH_2"/>
</dbReference>
<dbReference type="GO" id="GO:0005930">
    <property type="term" value="C:axoneme"/>
    <property type="evidence" value="ECO:0007669"/>
    <property type="project" value="TreeGrafter"/>
</dbReference>
<dbReference type="FunFam" id="1.10.418.10:FF:000059">
    <property type="entry name" value="RIKEN cDNA 6430531B16 gene"/>
    <property type="match status" value="1"/>
</dbReference>
<name>A0A1Q3FT99_CULTA</name>
<dbReference type="Pfam" id="PF06294">
    <property type="entry name" value="CH_2"/>
    <property type="match status" value="1"/>
</dbReference>
<keyword evidence="2" id="KW-0282">Flagellum</keyword>
<evidence type="ECO:0000259" key="1">
    <source>
        <dbReference type="PROSITE" id="PS50021"/>
    </source>
</evidence>
<keyword evidence="2" id="KW-0966">Cell projection</keyword>
<sequence>MSNPPYPVLSPEEKDAVLQWVRKFKLSSPIKKLSRDMSDGVLVAEIVHQLFPRLVDLHNYTRGFSLARKLDNWDTLNRKVFKKLELGLTPEVINAIACGEPGAVDVVLLEILMRVDTTVEERPVDMAT</sequence>
<reference evidence="2" key="1">
    <citation type="submission" date="2017-01" db="EMBL/GenBank/DDBJ databases">
        <title>A deep insight into the sialotranscriptome of adult male and female Cluex tarsalis mosquitoes.</title>
        <authorList>
            <person name="Ribeiro J.M."/>
            <person name="Moreira F."/>
            <person name="Bernard K.A."/>
            <person name="Calvo E."/>
        </authorList>
    </citation>
    <scope>NUCLEOTIDE SEQUENCE</scope>
    <source>
        <strain evidence="2">Kern County</strain>
        <tissue evidence="2">Salivary glands</tissue>
    </source>
</reference>
<proteinExistence type="predicted"/>
<accession>A0A1Q3FT99</accession>
<organism evidence="2">
    <name type="scientific">Culex tarsalis</name>
    <name type="common">Encephalitis mosquito</name>
    <dbReference type="NCBI Taxonomy" id="7177"/>
    <lineage>
        <taxon>Eukaryota</taxon>
        <taxon>Metazoa</taxon>
        <taxon>Ecdysozoa</taxon>
        <taxon>Arthropoda</taxon>
        <taxon>Hexapoda</taxon>
        <taxon>Insecta</taxon>
        <taxon>Pterygota</taxon>
        <taxon>Neoptera</taxon>
        <taxon>Endopterygota</taxon>
        <taxon>Diptera</taxon>
        <taxon>Nematocera</taxon>
        <taxon>Culicoidea</taxon>
        <taxon>Culicidae</taxon>
        <taxon>Culicinae</taxon>
        <taxon>Culicini</taxon>
        <taxon>Culex</taxon>
        <taxon>Culex</taxon>
    </lineage>
</organism>
<feature type="domain" description="Calponin-homology (CH)" evidence="1">
    <location>
        <begin position="11"/>
        <end position="116"/>
    </location>
</feature>
<dbReference type="GO" id="GO:0051493">
    <property type="term" value="P:regulation of cytoskeleton organization"/>
    <property type="evidence" value="ECO:0007669"/>
    <property type="project" value="TreeGrafter"/>
</dbReference>
<dbReference type="SUPFAM" id="SSF47576">
    <property type="entry name" value="Calponin-homology domain, CH-domain"/>
    <property type="match status" value="1"/>
</dbReference>
<dbReference type="PANTHER" id="PTHR12509">
    <property type="entry name" value="SPERMATOGENESIS-ASSOCIATED 4-RELATED"/>
    <property type="match status" value="1"/>
</dbReference>
<protein>
    <submittedName>
        <fullName evidence="2">Putative sperm flagellar protein 1</fullName>
    </submittedName>
</protein>
<dbReference type="PANTHER" id="PTHR12509:SF9">
    <property type="entry name" value="SPERM FLAGELLAR PROTEIN 1 ISOFORM X1"/>
    <property type="match status" value="1"/>
</dbReference>
<dbReference type="PROSITE" id="PS50021">
    <property type="entry name" value="CH"/>
    <property type="match status" value="1"/>
</dbReference>
<dbReference type="AlphaFoldDB" id="A0A1Q3FT99"/>
<dbReference type="InterPro" id="IPR052111">
    <property type="entry name" value="Spermatogenesis_Ciliary_MAP"/>
</dbReference>
<dbReference type="Gene3D" id="1.10.418.10">
    <property type="entry name" value="Calponin-like domain"/>
    <property type="match status" value="1"/>
</dbReference>
<dbReference type="GO" id="GO:0008017">
    <property type="term" value="F:microtubule binding"/>
    <property type="evidence" value="ECO:0007669"/>
    <property type="project" value="TreeGrafter"/>
</dbReference>
<dbReference type="EMBL" id="GFDL01004277">
    <property type="protein sequence ID" value="JAV30768.1"/>
    <property type="molecule type" value="Transcribed_RNA"/>
</dbReference>